<dbReference type="Pfam" id="PF01825">
    <property type="entry name" value="GPS"/>
    <property type="match status" value="1"/>
</dbReference>
<feature type="transmembrane region" description="Helical" evidence="8">
    <location>
        <begin position="408"/>
        <end position="431"/>
    </location>
</feature>
<dbReference type="InterPro" id="IPR046338">
    <property type="entry name" value="GAIN_dom_sf"/>
</dbReference>
<comment type="similarity">
    <text evidence="2">Belongs to the G-protein coupled receptor 2 family. Adhesion G-protein coupled receptor (ADGR) subfamily.</text>
</comment>
<feature type="transmembrane region" description="Helical" evidence="8">
    <location>
        <begin position="443"/>
        <end position="462"/>
    </location>
</feature>
<name>A0AAV9R2P3_9TELE</name>
<gene>
    <name evidence="11" type="ORF">CRENBAI_010762</name>
</gene>
<dbReference type="PANTHER" id="PTHR45813:SF2">
    <property type="entry name" value="ADHESION G-PROTEIN COUPLED RECEPTOR F3"/>
    <property type="match status" value="1"/>
</dbReference>
<dbReference type="FunFam" id="1.20.1070.10:FF:000058">
    <property type="entry name" value="Adhesion G protein-coupled receptor F5"/>
    <property type="match status" value="1"/>
</dbReference>
<dbReference type="InterPro" id="IPR000203">
    <property type="entry name" value="GPS"/>
</dbReference>
<evidence type="ECO:0000256" key="1">
    <source>
        <dbReference type="ARBA" id="ARBA00004141"/>
    </source>
</evidence>
<dbReference type="Gene3D" id="2.60.220.50">
    <property type="match status" value="1"/>
</dbReference>
<protein>
    <submittedName>
        <fullName evidence="11">Uncharacterized protein</fullName>
    </submittedName>
</protein>
<evidence type="ECO:0000256" key="3">
    <source>
        <dbReference type="ARBA" id="ARBA00022692"/>
    </source>
</evidence>
<feature type="transmembrane region" description="Helical" evidence="8">
    <location>
        <begin position="575"/>
        <end position="596"/>
    </location>
</feature>
<dbReference type="GO" id="GO:0007189">
    <property type="term" value="P:adenylate cyclase-activating G protein-coupled receptor signaling pathway"/>
    <property type="evidence" value="ECO:0007669"/>
    <property type="project" value="TreeGrafter"/>
</dbReference>
<dbReference type="InterPro" id="IPR000832">
    <property type="entry name" value="GPCR_2_secretin-like"/>
</dbReference>
<evidence type="ECO:0000256" key="7">
    <source>
        <dbReference type="ARBA" id="ARBA00023180"/>
    </source>
</evidence>
<feature type="domain" description="G-protein coupled receptors family 2 profile 2" evidence="10">
    <location>
        <begin position="329"/>
        <end position="597"/>
    </location>
</feature>
<dbReference type="PROSITE" id="PS50221">
    <property type="entry name" value="GAIN_B"/>
    <property type="match status" value="1"/>
</dbReference>
<dbReference type="Proteomes" id="UP001311232">
    <property type="component" value="Unassembled WGS sequence"/>
</dbReference>
<evidence type="ECO:0000259" key="9">
    <source>
        <dbReference type="PROSITE" id="PS50221"/>
    </source>
</evidence>
<evidence type="ECO:0000256" key="4">
    <source>
        <dbReference type="ARBA" id="ARBA00022989"/>
    </source>
</evidence>
<dbReference type="GO" id="GO:0016020">
    <property type="term" value="C:membrane"/>
    <property type="evidence" value="ECO:0007669"/>
    <property type="project" value="UniProtKB-SubCell"/>
</dbReference>
<sequence length="630" mass="70210">MYTVTWNNDASPKAMTEVGDEYCAREGDWGHTKAGFTAQIKCPKQAGTRTRKCSDTSKGEGKWEKEVSGCVEKNLYDVLESAKISDIGLGELSLNAAIVFERFKNVTKTSTLAGYANINTSVTVLTTMSEKLSNSYLTNQTAIDGFLHSSSHLLNKSLESSWKKTPPENQSSSTAERYMLSVEELIKRADIDKTRMENLEVFACNVSSNCSISVFNNTVSLSDAKNVKTAGFKYLENYLSYDNKSVPNSIVVSTTAENKSAVKISIDFQLTNPRPRNVELHCVFWNDTLGAWSTDGCKWESNHEGRCVCEHLSSFAILMSKEALEVPGLNYITYVALSVSVLSLISNLVIELIVWSDVVKTSTLYLRHIAHMNISLCLLIADLSFLASSDPKTISDLWCRTSVVLKHFCYLAMFFWMFCLSATLLHQAVFLFHKVSKKNYLRFSMVIGYFCPLLIVVITFLTNDGGAEGKYYSKDTCWLVYGGLLEGTIYTFIIPVGAIVFINVFSMLVVIMKLISHHTEIQQKTEISPEKEKAAAKTVMRSVILLTPIFGVTWIFGFAILVLDLTSGPLAYAVHYTFTVANGFQGLFILLTTCFGDRMTREALRKYFNTKAPASSVSESSTTMESKLRN</sequence>
<dbReference type="AlphaFoldDB" id="A0AAV9R2P3"/>
<keyword evidence="3 8" id="KW-0812">Transmembrane</keyword>
<evidence type="ECO:0000256" key="5">
    <source>
        <dbReference type="ARBA" id="ARBA00023136"/>
    </source>
</evidence>
<feature type="transmembrane region" description="Helical" evidence="8">
    <location>
        <begin position="543"/>
        <end position="563"/>
    </location>
</feature>
<dbReference type="Gene3D" id="1.20.1070.10">
    <property type="entry name" value="Rhodopsin 7-helix transmembrane proteins"/>
    <property type="match status" value="1"/>
</dbReference>
<evidence type="ECO:0000256" key="6">
    <source>
        <dbReference type="ARBA" id="ARBA00023157"/>
    </source>
</evidence>
<dbReference type="EMBL" id="JAHHUM010002511">
    <property type="protein sequence ID" value="KAK5603297.1"/>
    <property type="molecule type" value="Genomic_DNA"/>
</dbReference>
<comment type="subcellular location">
    <subcellularLocation>
        <location evidence="1">Membrane</location>
        <topology evidence="1">Multi-pass membrane protein</topology>
    </subcellularLocation>
</comment>
<feature type="domain" description="GAIN-B" evidence="9">
    <location>
        <begin position="197"/>
        <end position="325"/>
    </location>
</feature>
<feature type="transmembrane region" description="Helical" evidence="8">
    <location>
        <begin position="489"/>
        <end position="515"/>
    </location>
</feature>
<keyword evidence="6" id="KW-1015">Disulfide bond</keyword>
<evidence type="ECO:0000256" key="8">
    <source>
        <dbReference type="SAM" id="Phobius"/>
    </source>
</evidence>
<evidence type="ECO:0000313" key="11">
    <source>
        <dbReference type="EMBL" id="KAK5603297.1"/>
    </source>
</evidence>
<keyword evidence="12" id="KW-1185">Reference proteome</keyword>
<dbReference type="SUPFAM" id="SSF81321">
    <property type="entry name" value="Family A G protein-coupled receptor-like"/>
    <property type="match status" value="1"/>
</dbReference>
<comment type="caution">
    <text evidence="11">The sequence shown here is derived from an EMBL/GenBank/DDBJ whole genome shotgun (WGS) entry which is preliminary data.</text>
</comment>
<evidence type="ECO:0000259" key="10">
    <source>
        <dbReference type="PROSITE" id="PS50261"/>
    </source>
</evidence>
<reference evidence="11 12" key="1">
    <citation type="submission" date="2021-06" db="EMBL/GenBank/DDBJ databases">
        <authorList>
            <person name="Palmer J.M."/>
        </authorList>
    </citation>
    <scope>NUCLEOTIDE SEQUENCE [LARGE SCALE GENOMIC DNA]</scope>
    <source>
        <strain evidence="11 12">MEX-2019</strain>
        <tissue evidence="11">Muscle</tissue>
    </source>
</reference>
<dbReference type="PRINTS" id="PR00249">
    <property type="entry name" value="GPCRSECRETIN"/>
</dbReference>
<dbReference type="InterPro" id="IPR057244">
    <property type="entry name" value="GAIN_B"/>
</dbReference>
<dbReference type="InterPro" id="IPR051587">
    <property type="entry name" value="Adhesion_GPCR"/>
</dbReference>
<dbReference type="PANTHER" id="PTHR45813">
    <property type="entry name" value="IG-LIKE DOMAIN-CONTAINING PROTEIN"/>
    <property type="match status" value="1"/>
</dbReference>
<keyword evidence="4 8" id="KW-1133">Transmembrane helix</keyword>
<keyword evidence="7" id="KW-0325">Glycoprotein</keyword>
<evidence type="ECO:0000256" key="2">
    <source>
        <dbReference type="ARBA" id="ARBA00007343"/>
    </source>
</evidence>
<evidence type="ECO:0000313" key="12">
    <source>
        <dbReference type="Proteomes" id="UP001311232"/>
    </source>
</evidence>
<feature type="transmembrane region" description="Helical" evidence="8">
    <location>
        <begin position="368"/>
        <end position="388"/>
    </location>
</feature>
<feature type="transmembrane region" description="Helical" evidence="8">
    <location>
        <begin position="331"/>
        <end position="356"/>
    </location>
</feature>
<dbReference type="Pfam" id="PF00002">
    <property type="entry name" value="7tm_2"/>
    <property type="match status" value="1"/>
</dbReference>
<dbReference type="InterPro" id="IPR017981">
    <property type="entry name" value="GPCR_2-like_7TM"/>
</dbReference>
<keyword evidence="5 8" id="KW-0472">Membrane</keyword>
<organism evidence="11 12">
    <name type="scientific">Crenichthys baileyi</name>
    <name type="common">White River springfish</name>
    <dbReference type="NCBI Taxonomy" id="28760"/>
    <lineage>
        <taxon>Eukaryota</taxon>
        <taxon>Metazoa</taxon>
        <taxon>Chordata</taxon>
        <taxon>Craniata</taxon>
        <taxon>Vertebrata</taxon>
        <taxon>Euteleostomi</taxon>
        <taxon>Actinopterygii</taxon>
        <taxon>Neopterygii</taxon>
        <taxon>Teleostei</taxon>
        <taxon>Neoteleostei</taxon>
        <taxon>Acanthomorphata</taxon>
        <taxon>Ovalentaria</taxon>
        <taxon>Atherinomorphae</taxon>
        <taxon>Cyprinodontiformes</taxon>
        <taxon>Goodeidae</taxon>
        <taxon>Crenichthys</taxon>
    </lineage>
</organism>
<dbReference type="GO" id="GO:0004930">
    <property type="term" value="F:G protein-coupled receptor activity"/>
    <property type="evidence" value="ECO:0007669"/>
    <property type="project" value="InterPro"/>
</dbReference>
<dbReference type="PROSITE" id="PS50261">
    <property type="entry name" value="G_PROTEIN_RECEP_F2_4"/>
    <property type="match status" value="1"/>
</dbReference>
<dbReference type="GO" id="GO:0007166">
    <property type="term" value="P:cell surface receptor signaling pathway"/>
    <property type="evidence" value="ECO:0007669"/>
    <property type="project" value="InterPro"/>
</dbReference>
<dbReference type="SMART" id="SM00303">
    <property type="entry name" value="GPS"/>
    <property type="match status" value="1"/>
</dbReference>
<accession>A0AAV9R2P3</accession>
<proteinExistence type="inferred from homology"/>